<dbReference type="Proteomes" id="UP000234662">
    <property type="component" value="Unassembled WGS sequence"/>
</dbReference>
<accession>A0A2I1R721</accession>
<protein>
    <recommendedName>
        <fullName evidence="3">AMP-dependent synthetase/ligase domain-containing protein</fullName>
    </recommendedName>
</protein>
<dbReference type="AlphaFoldDB" id="A0A2I1R721"/>
<evidence type="ECO:0000313" key="2">
    <source>
        <dbReference type="Proteomes" id="UP000234662"/>
    </source>
</evidence>
<sequence>MHTGDVVIDFERFYESVEWMAEQLVFCGVTPGSRVALAIHTGWEFVLAWHSLLEADVVTVPIVLGPGCNAVGTQDVGFVFAHIGQCVEVEDFIEAVVPPTRSRVLYRVAGDFVLVALGRAAPIREEGGLVTDLEAGSVDSARRLVAEAEWMAEDDGGVRRGARVRLEGDLATRETMVRILACASAGACVAVDAPFGLPEWGAPVAP</sequence>
<gene>
    <name evidence="1" type="ORF">CYJ73_14320</name>
</gene>
<dbReference type="SUPFAM" id="SSF56801">
    <property type="entry name" value="Acetyl-CoA synthetase-like"/>
    <property type="match status" value="1"/>
</dbReference>
<dbReference type="STRING" id="2055.BCM27_01985"/>
<organism evidence="1 2">
    <name type="scientific">Gordonia terrae</name>
    <dbReference type="NCBI Taxonomy" id="2055"/>
    <lineage>
        <taxon>Bacteria</taxon>
        <taxon>Bacillati</taxon>
        <taxon>Actinomycetota</taxon>
        <taxon>Actinomycetes</taxon>
        <taxon>Mycobacteriales</taxon>
        <taxon>Gordoniaceae</taxon>
        <taxon>Gordonia</taxon>
    </lineage>
</organism>
<name>A0A2I1R721_9ACTN</name>
<proteinExistence type="predicted"/>
<evidence type="ECO:0000313" key="1">
    <source>
        <dbReference type="EMBL" id="PKZ64932.1"/>
    </source>
</evidence>
<evidence type="ECO:0008006" key="3">
    <source>
        <dbReference type="Google" id="ProtNLM"/>
    </source>
</evidence>
<comment type="caution">
    <text evidence="1">The sequence shown here is derived from an EMBL/GenBank/DDBJ whole genome shotgun (WGS) entry which is preliminary data.</text>
</comment>
<dbReference type="Gene3D" id="3.40.50.980">
    <property type="match status" value="1"/>
</dbReference>
<dbReference type="EMBL" id="PKJC01000010">
    <property type="protein sequence ID" value="PKZ64932.1"/>
    <property type="molecule type" value="Genomic_DNA"/>
</dbReference>
<reference evidence="1 2" key="1">
    <citation type="submission" date="2017-12" db="EMBL/GenBank/DDBJ databases">
        <title>Phylogenetic diversity of female urinary microbiome.</title>
        <authorList>
            <person name="Thomas-White K."/>
            <person name="Wolfe A.J."/>
        </authorList>
    </citation>
    <scope>NUCLEOTIDE SEQUENCE [LARGE SCALE GENOMIC DNA]</scope>
    <source>
        <strain evidence="1 2">UMB0777</strain>
    </source>
</reference>